<proteinExistence type="predicted"/>
<evidence type="ECO:0000313" key="2">
    <source>
        <dbReference type="EMBL" id="KAB0641364.1"/>
    </source>
</evidence>
<sequence>MSARPFLLVVCEGNLCRSPLAAALLAVRLPQADVRSAGLAPP</sequence>
<comment type="caution">
    <text evidence="2">The sequence shown here is derived from an EMBL/GenBank/DDBJ whole genome shotgun (WGS) entry which is preliminary data.</text>
</comment>
<dbReference type="InterPro" id="IPR036196">
    <property type="entry name" value="Ptyr_pPase_sf"/>
</dbReference>
<dbReference type="Gene3D" id="3.40.50.2300">
    <property type="match status" value="1"/>
</dbReference>
<accession>A0A6L3N754</accession>
<evidence type="ECO:0000259" key="1">
    <source>
        <dbReference type="Pfam" id="PF01451"/>
    </source>
</evidence>
<dbReference type="EMBL" id="VZOL01001152">
    <property type="protein sequence ID" value="KAB0641364.1"/>
    <property type="molecule type" value="Genomic_DNA"/>
</dbReference>
<dbReference type="Proteomes" id="UP000473571">
    <property type="component" value="Unassembled WGS sequence"/>
</dbReference>
<reference evidence="2 3" key="1">
    <citation type="submission" date="2019-09" db="EMBL/GenBank/DDBJ databases">
        <title>Draft genome sequences of 48 bacterial type strains from the CCUG.</title>
        <authorList>
            <person name="Tunovic T."/>
            <person name="Pineiro-Iglesias B."/>
            <person name="Unosson C."/>
            <person name="Inganas E."/>
            <person name="Ohlen M."/>
            <person name="Cardew S."/>
            <person name="Jensie-Markopoulos S."/>
            <person name="Salva-Serra F."/>
            <person name="Jaen-Luchoro D."/>
            <person name="Karlsson R."/>
            <person name="Svensson-Stadler L."/>
            <person name="Chun J."/>
            <person name="Moore E."/>
        </authorList>
    </citation>
    <scope>NUCLEOTIDE SEQUENCE [LARGE SCALE GENOMIC DNA]</scope>
    <source>
        <strain evidence="2 3">CCUG 65687</strain>
    </source>
</reference>
<name>A0A6L3N754_9BURK</name>
<gene>
    <name evidence="2" type="ORF">F7R13_34100</name>
</gene>
<organism evidence="2 3">
    <name type="scientific">Burkholderia territorii</name>
    <dbReference type="NCBI Taxonomy" id="1503055"/>
    <lineage>
        <taxon>Bacteria</taxon>
        <taxon>Pseudomonadati</taxon>
        <taxon>Pseudomonadota</taxon>
        <taxon>Betaproteobacteria</taxon>
        <taxon>Burkholderiales</taxon>
        <taxon>Burkholderiaceae</taxon>
        <taxon>Burkholderia</taxon>
        <taxon>Burkholderia cepacia complex</taxon>
    </lineage>
</organism>
<protein>
    <submittedName>
        <fullName evidence="2">Low molecular weight phosphotyrosine protein phosphatase</fullName>
    </submittedName>
</protein>
<feature type="domain" description="Phosphotyrosine protein phosphatase I" evidence="1">
    <location>
        <begin position="8"/>
        <end position="39"/>
    </location>
</feature>
<dbReference type="SUPFAM" id="SSF52788">
    <property type="entry name" value="Phosphotyrosine protein phosphatases I"/>
    <property type="match status" value="1"/>
</dbReference>
<dbReference type="AlphaFoldDB" id="A0A6L3N754"/>
<dbReference type="InterPro" id="IPR023485">
    <property type="entry name" value="Ptyr_pPase"/>
</dbReference>
<dbReference type="Pfam" id="PF01451">
    <property type="entry name" value="LMWPc"/>
    <property type="match status" value="1"/>
</dbReference>
<evidence type="ECO:0000313" key="3">
    <source>
        <dbReference type="Proteomes" id="UP000473571"/>
    </source>
</evidence>
<feature type="non-terminal residue" evidence="2">
    <location>
        <position position="42"/>
    </location>
</feature>